<comment type="subcellular location">
    <subcellularLocation>
        <location evidence="7">Carboxysome</location>
    </subcellularLocation>
</comment>
<evidence type="ECO:0000256" key="5">
    <source>
        <dbReference type="ARBA" id="ARBA00023239"/>
    </source>
</evidence>
<dbReference type="EMBL" id="FOMJ01000005">
    <property type="protein sequence ID" value="SFD42461.1"/>
    <property type="molecule type" value="Genomic_DNA"/>
</dbReference>
<feature type="compositionally biased region" description="Low complexity" evidence="14">
    <location>
        <begin position="32"/>
        <end position="46"/>
    </location>
</feature>
<evidence type="ECO:0000256" key="10">
    <source>
        <dbReference type="ARBA" id="ARBA00024121"/>
    </source>
</evidence>
<evidence type="ECO:0000256" key="9">
    <source>
        <dbReference type="ARBA" id="ARBA00024021"/>
    </source>
</evidence>
<dbReference type="InterPro" id="IPR048619">
    <property type="entry name" value="CsoSCA_N"/>
</dbReference>
<dbReference type="EC" id="4.2.1.1" evidence="2 13"/>
<evidence type="ECO:0000313" key="19">
    <source>
        <dbReference type="Proteomes" id="UP000198611"/>
    </source>
</evidence>
<gene>
    <name evidence="18" type="ORF">SAMN05660831_01602</name>
</gene>
<keyword evidence="5" id="KW-0456">Lyase</keyword>
<keyword evidence="3" id="KW-0479">Metal-binding</keyword>
<evidence type="ECO:0000256" key="1">
    <source>
        <dbReference type="ARBA" id="ARBA00001947"/>
    </source>
</evidence>
<evidence type="ECO:0000256" key="8">
    <source>
        <dbReference type="ARBA" id="ARBA00023669"/>
    </source>
</evidence>
<evidence type="ECO:0000256" key="12">
    <source>
        <dbReference type="ARBA" id="ARBA00048348"/>
    </source>
</evidence>
<evidence type="ECO:0000256" key="2">
    <source>
        <dbReference type="ARBA" id="ARBA00012925"/>
    </source>
</evidence>
<name>A0A1I1S7I3_9GAMM</name>
<dbReference type="STRING" id="1123397.SAMN05660831_01602"/>
<dbReference type="InterPro" id="IPR043066">
    <property type="entry name" value="CsoSCA_C_sf"/>
</dbReference>
<feature type="domain" description="Carboxysome Shell Carbonic Anhydrase C-terminal" evidence="15">
    <location>
        <begin position="415"/>
        <end position="521"/>
    </location>
</feature>
<dbReference type="InterPro" id="IPR048620">
    <property type="entry name" value="CsoSCA_C"/>
</dbReference>
<keyword evidence="19" id="KW-1185">Reference proteome</keyword>
<evidence type="ECO:0000256" key="6">
    <source>
        <dbReference type="ARBA" id="ARBA00023300"/>
    </source>
</evidence>
<evidence type="ECO:0000256" key="7">
    <source>
        <dbReference type="ARBA" id="ARBA00023587"/>
    </source>
</evidence>
<comment type="catalytic activity">
    <reaction evidence="12">
        <text>hydrogencarbonate + H(+) = CO2 + H2O</text>
        <dbReference type="Rhea" id="RHEA:10748"/>
        <dbReference type="ChEBI" id="CHEBI:15377"/>
        <dbReference type="ChEBI" id="CHEBI:15378"/>
        <dbReference type="ChEBI" id="CHEBI:16526"/>
        <dbReference type="ChEBI" id="CHEBI:17544"/>
        <dbReference type="EC" id="4.2.1.1"/>
    </reaction>
</comment>
<dbReference type="Proteomes" id="UP000198611">
    <property type="component" value="Unassembled WGS sequence"/>
</dbReference>
<evidence type="ECO:0000259" key="15">
    <source>
        <dbReference type="Pfam" id="PF08936"/>
    </source>
</evidence>
<dbReference type="GO" id="GO:0046872">
    <property type="term" value="F:metal ion binding"/>
    <property type="evidence" value="ECO:0007669"/>
    <property type="project" value="UniProtKB-KW"/>
</dbReference>
<comment type="similarity">
    <text evidence="9">Belongs to the beta-class carbonic anhydrase family. CsoSCA subfamily.</text>
</comment>
<evidence type="ECO:0000259" key="17">
    <source>
        <dbReference type="Pfam" id="PF20687"/>
    </source>
</evidence>
<dbReference type="Gene3D" id="1.20.120.1310">
    <property type="entry name" value="Carboxysome Shell Carbonic Anhydrase, N-terminal helical domain"/>
    <property type="match status" value="1"/>
</dbReference>
<proteinExistence type="inferred from homology"/>
<evidence type="ECO:0000256" key="13">
    <source>
        <dbReference type="NCBIfam" id="TIGR02701"/>
    </source>
</evidence>
<keyword evidence="11" id="KW-1283">Bacterial microcompartment</keyword>
<dbReference type="GO" id="GO:0015977">
    <property type="term" value="P:carbon fixation"/>
    <property type="evidence" value="ECO:0007669"/>
    <property type="project" value="UniProtKB-UniRule"/>
</dbReference>
<dbReference type="NCBIfam" id="TIGR02701">
    <property type="entry name" value="shell_carb_anhy"/>
    <property type="match status" value="1"/>
</dbReference>
<feature type="region of interest" description="Disordered" evidence="14">
    <location>
        <begin position="1"/>
        <end position="83"/>
    </location>
</feature>
<evidence type="ECO:0000313" key="18">
    <source>
        <dbReference type="EMBL" id="SFD42461.1"/>
    </source>
</evidence>
<dbReference type="InterPro" id="IPR048539">
    <property type="entry name" value="CsoSCA_cat"/>
</dbReference>
<evidence type="ECO:0000256" key="11">
    <source>
        <dbReference type="ARBA" id="ARBA00024446"/>
    </source>
</evidence>
<dbReference type="GO" id="GO:0031470">
    <property type="term" value="C:carboxysome"/>
    <property type="evidence" value="ECO:0007669"/>
    <property type="project" value="UniProtKB-SubCell"/>
</dbReference>
<feature type="domain" description="Carboxysome Shell Carbonic Anhydrase N-terminal" evidence="17">
    <location>
        <begin position="78"/>
        <end position="170"/>
    </location>
</feature>
<dbReference type="Pfam" id="PF20687">
    <property type="entry name" value="CsoSCA_N"/>
    <property type="match status" value="1"/>
</dbReference>
<dbReference type="InterPro" id="IPR014074">
    <property type="entry name" value="Carboxysome_shell_carb_anhy"/>
</dbReference>
<comment type="cofactor">
    <cofactor evidence="1">
        <name>Zn(2+)</name>
        <dbReference type="ChEBI" id="CHEBI:29105"/>
    </cofactor>
</comment>
<dbReference type="Pfam" id="PF20686">
    <property type="entry name" value="CsoSCA_cat"/>
    <property type="match status" value="1"/>
</dbReference>
<sequence>MLRRRTSGSPSNHFRSPVRRSGGNAPTPAPVPEAGGPAGAGSEAPVVPRPMPAQGRAKGRMATPERRRTERPAAEADHPLARVAEDERLFTHEQGTREAFDRIEPVLRRIAGMREDADFQQRAQAEAEAGLGFRLPEGLLKDAWIRSLDVPALYAHALFETYRRWAEAFFTEGPLAATEEEQAQFEEWLQECGYHALDLSPCSDGRLAHVIRYVLRLPVETVRRKSFAGALFDIENGLQRWIRTELGRYRHNEPTGPEAGTRYLKVAVYHFSSRDPAGQGCAAHGSDTDQAMRAAIERLRDLRATIDNSFCCGEAVELLLVGLDTDTDAVRIHPPAADGLPRPEVRVDAASLFDETRGLSEEGARERVRDRVAAAEPAAPAGLQRLVAGLLENNLAQIAYVRRYHAGCYADIGHQERFVAVGRGFEEVQLRNLTYFAYLNTVEEGAPDLDVGVKIFSGLNVQRGLPVPVVVRFDYDGQVPGARERAVEQCRRVEAALRQRYADRVAAGELHTLTAVRELGGATIEVLGSSVEPETAGEAH</sequence>
<dbReference type="Gene3D" id="3.30.1330.140">
    <property type="entry name" value="Carboxysome Shell Carbonic Anhydrase, C-terminal domain"/>
    <property type="match status" value="1"/>
</dbReference>
<reference evidence="18 19" key="1">
    <citation type="submission" date="2016-10" db="EMBL/GenBank/DDBJ databases">
        <authorList>
            <person name="de Groot N.N."/>
        </authorList>
    </citation>
    <scope>NUCLEOTIDE SEQUENCE [LARGE SCALE GENOMIC DNA]</scope>
    <source>
        <strain evidence="18 19">HL3</strain>
    </source>
</reference>
<keyword evidence="8" id="KW-1282">Carboxysome</keyword>
<evidence type="ECO:0000256" key="3">
    <source>
        <dbReference type="ARBA" id="ARBA00022723"/>
    </source>
</evidence>
<organism evidence="18 19">
    <name type="scientific">Thiohalospira halophila DSM 15071</name>
    <dbReference type="NCBI Taxonomy" id="1123397"/>
    <lineage>
        <taxon>Bacteria</taxon>
        <taxon>Pseudomonadati</taxon>
        <taxon>Pseudomonadota</taxon>
        <taxon>Gammaproteobacteria</taxon>
        <taxon>Thiohalospirales</taxon>
        <taxon>Thiohalospiraceae</taxon>
        <taxon>Thiohalospira</taxon>
    </lineage>
</organism>
<evidence type="ECO:0000256" key="4">
    <source>
        <dbReference type="ARBA" id="ARBA00022833"/>
    </source>
</evidence>
<evidence type="ECO:0000256" key="14">
    <source>
        <dbReference type="SAM" id="MobiDB-lite"/>
    </source>
</evidence>
<dbReference type="Pfam" id="PF08936">
    <property type="entry name" value="CsoSCA_C"/>
    <property type="match status" value="1"/>
</dbReference>
<feature type="domain" description="Carboxysome Shell Carbonic Anhydrase catalytic" evidence="16">
    <location>
        <begin position="185"/>
        <end position="414"/>
    </location>
</feature>
<evidence type="ECO:0000259" key="16">
    <source>
        <dbReference type="Pfam" id="PF20686"/>
    </source>
</evidence>
<accession>A0A1I1S7I3</accession>
<protein>
    <recommendedName>
        <fullName evidence="10 13">Carboxysome shell carbonic anhydrase</fullName>
        <ecNumber evidence="2 13">4.2.1.1</ecNumber>
    </recommendedName>
</protein>
<feature type="compositionally biased region" description="Basic and acidic residues" evidence="14">
    <location>
        <begin position="63"/>
        <end position="83"/>
    </location>
</feature>
<dbReference type="AlphaFoldDB" id="A0A1I1S7I3"/>
<keyword evidence="6" id="KW-0120">Carbon dioxide fixation</keyword>
<dbReference type="InterPro" id="IPR043065">
    <property type="entry name" value="CsoSCA_N_sf"/>
</dbReference>
<dbReference type="GO" id="GO:0004089">
    <property type="term" value="F:carbonate dehydratase activity"/>
    <property type="evidence" value="ECO:0007669"/>
    <property type="project" value="UniProtKB-UniRule"/>
</dbReference>
<keyword evidence="4" id="KW-0862">Zinc</keyword>